<dbReference type="AlphaFoldDB" id="A0A0F9D4A4"/>
<evidence type="ECO:0000313" key="1">
    <source>
        <dbReference type="EMBL" id="KKL06903.1"/>
    </source>
</evidence>
<protein>
    <recommendedName>
        <fullName evidence="2">PD-(D/E)XK endonuclease-like domain-containing protein</fullName>
    </recommendedName>
</protein>
<evidence type="ECO:0008006" key="2">
    <source>
        <dbReference type="Google" id="ProtNLM"/>
    </source>
</evidence>
<gene>
    <name evidence="1" type="ORF">LCGC14_2591390</name>
</gene>
<dbReference type="EMBL" id="LAZR01043509">
    <property type="protein sequence ID" value="KKL06903.1"/>
    <property type="molecule type" value="Genomic_DNA"/>
</dbReference>
<organism evidence="1">
    <name type="scientific">marine sediment metagenome</name>
    <dbReference type="NCBI Taxonomy" id="412755"/>
    <lineage>
        <taxon>unclassified sequences</taxon>
        <taxon>metagenomes</taxon>
        <taxon>ecological metagenomes</taxon>
    </lineage>
</organism>
<reference evidence="1" key="1">
    <citation type="journal article" date="2015" name="Nature">
        <title>Complex archaea that bridge the gap between prokaryotes and eukaryotes.</title>
        <authorList>
            <person name="Spang A."/>
            <person name="Saw J.H."/>
            <person name="Jorgensen S.L."/>
            <person name="Zaremba-Niedzwiedzka K."/>
            <person name="Martijn J."/>
            <person name="Lind A.E."/>
            <person name="van Eijk R."/>
            <person name="Schleper C."/>
            <person name="Guy L."/>
            <person name="Ettema T.J."/>
        </authorList>
    </citation>
    <scope>NUCLEOTIDE SEQUENCE</scope>
</reference>
<name>A0A0F9D4A4_9ZZZZ</name>
<dbReference type="Gene3D" id="3.90.320.10">
    <property type="match status" value="1"/>
</dbReference>
<dbReference type="InterPro" id="IPR011604">
    <property type="entry name" value="PDDEXK-like_dom_sf"/>
</dbReference>
<accession>A0A0F9D4A4</accession>
<sequence length="218" mass="24872">MAETMMKKNRPHTIYKVDGKRVPGTTTITGMMAKPALIGWANKMGLQGIDTRSYVDEKADIGHCAHYMIESHLKKAVPDLSEYAPVVVDQAENGYIRFMDWVATQGFEFLDSEMQLVSAAHRFGGTADVYCKLGDLYTLIDIKTSESGIYPDMLHQVSAYVMLLRENDYQVDQAIIVRVGRTEDGGFETRMVEPVDKYWQIFLHCRAIYELKKEVSWR</sequence>
<comment type="caution">
    <text evidence="1">The sequence shown here is derived from an EMBL/GenBank/DDBJ whole genome shotgun (WGS) entry which is preliminary data.</text>
</comment>
<proteinExistence type="predicted"/>